<accession>G0MMD1</accession>
<evidence type="ECO:0000313" key="2">
    <source>
        <dbReference type="EMBL" id="EGT37474.1"/>
    </source>
</evidence>
<reference evidence="3" key="1">
    <citation type="submission" date="2011-07" db="EMBL/GenBank/DDBJ databases">
        <authorList>
            <consortium name="Caenorhabditis brenneri Sequencing and Analysis Consortium"/>
            <person name="Wilson R.K."/>
        </authorList>
    </citation>
    <scope>NUCLEOTIDE SEQUENCE [LARGE SCALE GENOMIC DNA]</scope>
    <source>
        <strain evidence="3">PB2801</strain>
    </source>
</reference>
<gene>
    <name evidence="2" type="ORF">CAEBREN_17748</name>
</gene>
<dbReference type="HOGENOM" id="CLU_124065_0_0_1"/>
<keyword evidence="1" id="KW-1133">Transmembrane helix</keyword>
<feature type="transmembrane region" description="Helical" evidence="1">
    <location>
        <begin position="37"/>
        <end position="61"/>
    </location>
</feature>
<keyword evidence="3" id="KW-1185">Reference proteome</keyword>
<dbReference type="InParanoid" id="G0MMD1"/>
<dbReference type="Proteomes" id="UP000008068">
    <property type="component" value="Unassembled WGS sequence"/>
</dbReference>
<dbReference type="AlphaFoldDB" id="G0MMD1"/>
<keyword evidence="1" id="KW-0812">Transmembrane</keyword>
<proteinExistence type="predicted"/>
<feature type="transmembrane region" description="Helical" evidence="1">
    <location>
        <begin position="6"/>
        <end position="25"/>
    </location>
</feature>
<keyword evidence="1" id="KW-0472">Membrane</keyword>
<organism evidence="3">
    <name type="scientific">Caenorhabditis brenneri</name>
    <name type="common">Nematode worm</name>
    <dbReference type="NCBI Taxonomy" id="135651"/>
    <lineage>
        <taxon>Eukaryota</taxon>
        <taxon>Metazoa</taxon>
        <taxon>Ecdysozoa</taxon>
        <taxon>Nematoda</taxon>
        <taxon>Chromadorea</taxon>
        <taxon>Rhabditida</taxon>
        <taxon>Rhabditina</taxon>
        <taxon>Rhabditomorpha</taxon>
        <taxon>Rhabditoidea</taxon>
        <taxon>Rhabditidae</taxon>
        <taxon>Peloderinae</taxon>
        <taxon>Caenorhabditis</taxon>
    </lineage>
</organism>
<dbReference type="EMBL" id="GL379802">
    <property type="protein sequence ID" value="EGT37474.1"/>
    <property type="molecule type" value="Genomic_DNA"/>
</dbReference>
<sequence length="151" mass="17597">MTHVIFGLFGMIFSIWMLIGSFIAFHFEFYMITTTKVFISSFLLLFFSYLLFCSACTNLYIRLPPQNLSFVGIKPHVILLAFLHLPVMVVAFYLPMKIEEPSDGIIYKVAVRRTFENSKELLPGGFSFDDETCVDTKWLERDHVIVNNYWI</sequence>
<evidence type="ECO:0000256" key="1">
    <source>
        <dbReference type="SAM" id="Phobius"/>
    </source>
</evidence>
<protein>
    <submittedName>
        <fullName evidence="2">Uncharacterized protein</fullName>
    </submittedName>
</protein>
<name>G0MMD1_CAEBE</name>
<feature type="transmembrane region" description="Helical" evidence="1">
    <location>
        <begin position="73"/>
        <end position="94"/>
    </location>
</feature>
<evidence type="ECO:0000313" key="3">
    <source>
        <dbReference type="Proteomes" id="UP000008068"/>
    </source>
</evidence>